<dbReference type="EMBL" id="OU594949">
    <property type="protein sequence ID" value="CAG9293669.1"/>
    <property type="molecule type" value="Genomic_DNA"/>
</dbReference>
<evidence type="ECO:0000313" key="1">
    <source>
        <dbReference type="EMBL" id="CAG9293669.1"/>
    </source>
</evidence>
<protein>
    <submittedName>
        <fullName evidence="1">Uncharacterized protein</fullName>
    </submittedName>
</protein>
<organism evidence="1">
    <name type="scientific">Phaeodactylum tricornutum</name>
    <name type="common">Diatom</name>
    <dbReference type="NCBI Taxonomy" id="2850"/>
    <lineage>
        <taxon>Eukaryota</taxon>
        <taxon>Sar</taxon>
        <taxon>Stramenopiles</taxon>
        <taxon>Ochrophyta</taxon>
        <taxon>Bacillariophyta</taxon>
        <taxon>Bacillariophyceae</taxon>
        <taxon>Bacillariophycidae</taxon>
        <taxon>Naviculales</taxon>
        <taxon>Phaeodactylaceae</taxon>
        <taxon>Phaeodactylum</taxon>
    </lineage>
</organism>
<dbReference type="AlphaFoldDB" id="A0A8J9SIF6"/>
<reference evidence="1" key="1">
    <citation type="submission" date="2022-02" db="EMBL/GenBank/DDBJ databases">
        <authorList>
            <person name="Giguere J D."/>
        </authorList>
    </citation>
    <scope>NUCLEOTIDE SEQUENCE</scope>
    <source>
        <strain evidence="1">CCAP 1055/1</strain>
    </source>
</reference>
<dbReference type="Proteomes" id="UP000836788">
    <property type="component" value="Chromosome 8"/>
</dbReference>
<name>A0A8J9SIF6_PHATR</name>
<sequence>MTKKGTIHKILLDLRNDAVAETKPGKAKRRTSVKSWGFTAATVDSTRRALSKAGKGLNDDDTQSGSLAYFETSRKMCMEDIQNRQKEHQATRQRLQELRATYLFGLNQISTLEDLRDAPDAIMPGNFP</sequence>
<accession>A0A8J9SIF6</accession>
<gene>
    <name evidence="1" type="ORF">PTTT1_LOCUS52221</name>
</gene>
<proteinExistence type="predicted"/>